<name>A0A4S3J4V5_9EURO</name>
<keyword evidence="2" id="KW-1185">Reference proteome</keyword>
<evidence type="ECO:0000313" key="2">
    <source>
        <dbReference type="Proteomes" id="UP000308092"/>
    </source>
</evidence>
<dbReference type="Proteomes" id="UP000308092">
    <property type="component" value="Unassembled WGS sequence"/>
</dbReference>
<evidence type="ECO:0000313" key="1">
    <source>
        <dbReference type="EMBL" id="THC87821.1"/>
    </source>
</evidence>
<proteinExistence type="predicted"/>
<gene>
    <name evidence="1" type="ORF">EYZ11_012735</name>
</gene>
<organism evidence="1 2">
    <name type="scientific">Aspergillus tanneri</name>
    <dbReference type="NCBI Taxonomy" id="1220188"/>
    <lineage>
        <taxon>Eukaryota</taxon>
        <taxon>Fungi</taxon>
        <taxon>Dikarya</taxon>
        <taxon>Ascomycota</taxon>
        <taxon>Pezizomycotina</taxon>
        <taxon>Eurotiomycetes</taxon>
        <taxon>Eurotiomycetidae</taxon>
        <taxon>Eurotiales</taxon>
        <taxon>Aspergillaceae</taxon>
        <taxon>Aspergillus</taxon>
        <taxon>Aspergillus subgen. Circumdati</taxon>
    </lineage>
</organism>
<sequence length="59" mass="6709">MNFHRFAALTEFVSYFTPHLLMAVRGMHNIDTSAEAYLYSEVKKWGKGADDDIQRGAVT</sequence>
<protein>
    <submittedName>
        <fullName evidence="1">Uncharacterized protein</fullName>
    </submittedName>
</protein>
<comment type="caution">
    <text evidence="1">The sequence shown here is derived from an EMBL/GenBank/DDBJ whole genome shotgun (WGS) entry which is preliminary data.</text>
</comment>
<dbReference type="AlphaFoldDB" id="A0A4S3J4V5"/>
<dbReference type="EMBL" id="SOSA01001029">
    <property type="protein sequence ID" value="THC87821.1"/>
    <property type="molecule type" value="Genomic_DNA"/>
</dbReference>
<accession>A0A4S3J4V5</accession>
<dbReference type="VEuPathDB" id="FungiDB:EYZ11_012735"/>
<reference evidence="1 2" key="1">
    <citation type="submission" date="2019-03" db="EMBL/GenBank/DDBJ databases">
        <title>The genome sequence of a newly discovered highly antifungal drug resistant Aspergillus species, Aspergillus tanneri NIH 1004.</title>
        <authorList>
            <person name="Mounaud S."/>
            <person name="Singh I."/>
            <person name="Joardar V."/>
            <person name="Pakala S."/>
            <person name="Pakala S."/>
            <person name="Venepally P."/>
            <person name="Hoover J."/>
            <person name="Nierman W."/>
            <person name="Chung J."/>
            <person name="Losada L."/>
        </authorList>
    </citation>
    <scope>NUCLEOTIDE SEQUENCE [LARGE SCALE GENOMIC DNA]</scope>
    <source>
        <strain evidence="1 2">NIH1004</strain>
    </source>
</reference>